<feature type="domain" description="PRD" evidence="1">
    <location>
        <begin position="16"/>
        <end position="120"/>
    </location>
</feature>
<organism evidence="2 3">
    <name type="scientific">Treponema lecithinolyticum ATCC 700332</name>
    <dbReference type="NCBI Taxonomy" id="1321815"/>
    <lineage>
        <taxon>Bacteria</taxon>
        <taxon>Pseudomonadati</taxon>
        <taxon>Spirochaetota</taxon>
        <taxon>Spirochaetia</taxon>
        <taxon>Spirochaetales</taxon>
        <taxon>Treponemataceae</taxon>
        <taxon>Treponema</taxon>
    </lineage>
</organism>
<gene>
    <name evidence="2" type="ORF">HMPREF9193_00223</name>
</gene>
<dbReference type="PROSITE" id="PS51372">
    <property type="entry name" value="PRD_2"/>
    <property type="match status" value="1"/>
</dbReference>
<name>A0ABN0P180_TRELE</name>
<comment type="caution">
    <text evidence="2">The sequence shown here is derived from an EMBL/GenBank/DDBJ whole genome shotgun (WGS) entry which is preliminary data.</text>
</comment>
<sequence length="120" mass="13835">MDELTNRLNILAESKVITHKTKHKIIDMIYYLNSKYEIVLNETNASAFIMHLAMAITRIERGEGFEQVAGAMADEIQREKNFENAKVIADDIEQNIFHLSFPLQEKYFVITNLLVVMDDG</sequence>
<dbReference type="InterPro" id="IPR036634">
    <property type="entry name" value="PRD_sf"/>
</dbReference>
<evidence type="ECO:0000313" key="3">
    <source>
        <dbReference type="Proteomes" id="UP000016649"/>
    </source>
</evidence>
<accession>A0ABN0P180</accession>
<evidence type="ECO:0000313" key="2">
    <source>
        <dbReference type="EMBL" id="ERJ94252.1"/>
    </source>
</evidence>
<dbReference type="SUPFAM" id="SSF63520">
    <property type="entry name" value="PTS-regulatory domain, PRD"/>
    <property type="match status" value="1"/>
</dbReference>
<proteinExistence type="predicted"/>
<dbReference type="EMBL" id="AWVH01000005">
    <property type="protein sequence ID" value="ERJ94252.1"/>
    <property type="molecule type" value="Genomic_DNA"/>
</dbReference>
<dbReference type="Gene3D" id="1.10.1790.10">
    <property type="entry name" value="PRD domain"/>
    <property type="match status" value="1"/>
</dbReference>
<dbReference type="RefSeq" id="WP_021686626.1">
    <property type="nucleotide sequence ID" value="NZ_KI260561.1"/>
</dbReference>
<protein>
    <submittedName>
        <fullName evidence="2">PRD domain protein</fullName>
    </submittedName>
</protein>
<dbReference type="Proteomes" id="UP000016649">
    <property type="component" value="Unassembled WGS sequence"/>
</dbReference>
<dbReference type="Pfam" id="PF00874">
    <property type="entry name" value="PRD"/>
    <property type="match status" value="1"/>
</dbReference>
<keyword evidence="3" id="KW-1185">Reference proteome</keyword>
<evidence type="ECO:0000259" key="1">
    <source>
        <dbReference type="PROSITE" id="PS51372"/>
    </source>
</evidence>
<dbReference type="InterPro" id="IPR011608">
    <property type="entry name" value="PRD"/>
</dbReference>
<reference evidence="2 3" key="1">
    <citation type="submission" date="2013-08" db="EMBL/GenBank/DDBJ databases">
        <authorList>
            <person name="Weinstock G."/>
            <person name="Sodergren E."/>
            <person name="Wylie T."/>
            <person name="Fulton L."/>
            <person name="Fulton R."/>
            <person name="Fronick C."/>
            <person name="O'Laughlin M."/>
            <person name="Godfrey J."/>
            <person name="Miner T."/>
            <person name="Herter B."/>
            <person name="Appelbaum E."/>
            <person name="Cordes M."/>
            <person name="Lek S."/>
            <person name="Wollam A."/>
            <person name="Pepin K.H."/>
            <person name="Palsikar V.B."/>
            <person name="Mitreva M."/>
            <person name="Wilson R.K."/>
        </authorList>
    </citation>
    <scope>NUCLEOTIDE SEQUENCE [LARGE SCALE GENOMIC DNA]</scope>
    <source>
        <strain evidence="2 3">ATCC 700332</strain>
    </source>
</reference>